<proteinExistence type="predicted"/>
<evidence type="ECO:0000313" key="1">
    <source>
        <dbReference type="EMBL" id="GAA0871750.1"/>
    </source>
</evidence>
<dbReference type="InterPro" id="IPR011067">
    <property type="entry name" value="Plasmid_toxin/cell-grow_inhib"/>
</dbReference>
<dbReference type="RefSeq" id="WP_343764411.1">
    <property type="nucleotide sequence ID" value="NZ_BAAAFG010000005.1"/>
</dbReference>
<sequence length="150" mass="17378">MGLLGDSFPQKIRQESTDRKLQTGNVLKVQLQIVETHEKYIVILQNVDSTSDTIGYLIINSEINQNVFKTEYLRQQHVEIKCTDHTFLHHDSYIDCANIKYESKEKIKELLLQEPFRHKGSVSNDCFKQINLTISTSTVLSKKIKETFGF</sequence>
<comment type="caution">
    <text evidence="1">The sequence shown here is derived from an EMBL/GenBank/DDBJ whole genome shotgun (WGS) entry which is preliminary data.</text>
</comment>
<dbReference type="Proteomes" id="UP001500507">
    <property type="component" value="Unassembled WGS sequence"/>
</dbReference>
<dbReference type="EMBL" id="BAAAFG010000005">
    <property type="protein sequence ID" value="GAA0871750.1"/>
    <property type="molecule type" value="Genomic_DNA"/>
</dbReference>
<evidence type="ECO:0000313" key="2">
    <source>
        <dbReference type="Proteomes" id="UP001500507"/>
    </source>
</evidence>
<name>A0ABP3XR08_9FLAO</name>
<reference evidence="2" key="1">
    <citation type="journal article" date="2019" name="Int. J. Syst. Evol. Microbiol.">
        <title>The Global Catalogue of Microorganisms (GCM) 10K type strain sequencing project: providing services to taxonomists for standard genome sequencing and annotation.</title>
        <authorList>
            <consortium name="The Broad Institute Genomics Platform"/>
            <consortium name="The Broad Institute Genome Sequencing Center for Infectious Disease"/>
            <person name="Wu L."/>
            <person name="Ma J."/>
        </authorList>
    </citation>
    <scope>NUCLEOTIDE SEQUENCE [LARGE SCALE GENOMIC DNA]</scope>
    <source>
        <strain evidence="2">JCM 16082</strain>
    </source>
</reference>
<gene>
    <name evidence="1" type="ORF">GCM10009117_08960</name>
</gene>
<protein>
    <submittedName>
        <fullName evidence="1">Uncharacterized protein</fullName>
    </submittedName>
</protein>
<keyword evidence="2" id="KW-1185">Reference proteome</keyword>
<dbReference type="Gene3D" id="2.30.30.110">
    <property type="match status" value="1"/>
</dbReference>
<organism evidence="1 2">
    <name type="scientific">Gangjinia marincola</name>
    <dbReference type="NCBI Taxonomy" id="578463"/>
    <lineage>
        <taxon>Bacteria</taxon>
        <taxon>Pseudomonadati</taxon>
        <taxon>Bacteroidota</taxon>
        <taxon>Flavobacteriia</taxon>
        <taxon>Flavobacteriales</taxon>
        <taxon>Flavobacteriaceae</taxon>
        <taxon>Gangjinia</taxon>
    </lineage>
</organism>
<accession>A0ABP3XR08</accession>